<proteinExistence type="predicted"/>
<dbReference type="InterPro" id="IPR038729">
    <property type="entry name" value="Rad50/SbcC_AAA"/>
</dbReference>
<keyword evidence="4" id="KW-1185">Reference proteome</keyword>
<gene>
    <name evidence="3" type="ORF">F1978_04795</name>
</gene>
<evidence type="ECO:0000259" key="2">
    <source>
        <dbReference type="Pfam" id="PF13476"/>
    </source>
</evidence>
<name>A0ABQ6XC14_9GAMM</name>
<reference evidence="3 4" key="1">
    <citation type="submission" date="2019-09" db="EMBL/GenBank/DDBJ databases">
        <title>The Halomonas whole genome shotgun (WGS).</title>
        <authorList>
            <person name="Xie Z."/>
        </authorList>
    </citation>
    <scope>NUCLEOTIDE SEQUENCE [LARGE SCALE GENOMIC DNA]</scope>
    <source>
        <strain evidence="3 4">NBT06E8</strain>
    </source>
</reference>
<dbReference type="EMBL" id="VWRT01000002">
    <property type="protein sequence ID" value="KAE8439541.1"/>
    <property type="molecule type" value="Genomic_DNA"/>
</dbReference>
<feature type="coiled-coil region" evidence="1">
    <location>
        <begin position="378"/>
        <end position="419"/>
    </location>
</feature>
<dbReference type="PANTHER" id="PTHR32114">
    <property type="entry name" value="ABC TRANSPORTER ABCH.3"/>
    <property type="match status" value="1"/>
</dbReference>
<feature type="domain" description="Rad50/SbcC-type AAA" evidence="2">
    <location>
        <begin position="6"/>
        <end position="214"/>
    </location>
</feature>
<evidence type="ECO:0000313" key="4">
    <source>
        <dbReference type="Proteomes" id="UP000466130"/>
    </source>
</evidence>
<evidence type="ECO:0000313" key="3">
    <source>
        <dbReference type="EMBL" id="KAE8439541.1"/>
    </source>
</evidence>
<dbReference type="PANTHER" id="PTHR32114:SF2">
    <property type="entry name" value="ABC TRANSPORTER ABCH.3"/>
    <property type="match status" value="1"/>
</dbReference>
<dbReference type="SUPFAM" id="SSF52540">
    <property type="entry name" value="P-loop containing nucleoside triphosphate hydrolases"/>
    <property type="match status" value="1"/>
</dbReference>
<organism evidence="3 4">
    <name type="scientific">Vreelandella piezotolerans</name>
    <dbReference type="NCBI Taxonomy" id="2609667"/>
    <lineage>
        <taxon>Bacteria</taxon>
        <taxon>Pseudomonadati</taxon>
        <taxon>Pseudomonadota</taxon>
        <taxon>Gammaproteobacteria</taxon>
        <taxon>Oceanospirillales</taxon>
        <taxon>Halomonadaceae</taxon>
        <taxon>Vreelandella</taxon>
    </lineage>
</organism>
<sequence>MTPLTLTMQAFGPFASTEAIDFTALGRSPLFLINGPTGAGKSSILDAMCFALYGQTTGNERDAGQMRCDQAPATLLTEVTLTFRLRDAIYRVRRVPQQERPKASGEGTTTQAAEAQLWRVTPKGEEDECLVARKITDANVQLQQLLGLDARQFRQVMVLPQGKFRELLLAGSKEREEIFAQLFQTEIFQRIEQRLLDRAKQIVREVNDHRQRVQGILSASDVESEAALQEALAALDPDHHAAKQALAAATEQREQAVATAQAGTALARQFEQHATLVKAKAALLEQQPAIQHAQAQLHRHEQTQALATPFYALQSAEKNAAAAESECQAAQQAIAPRQAAHQQAQAALAEANAQHERVPALQRQAYEWEQSLATCQELATLEGQRATLAQQVAQALETLEQTQQEATRQEQHAIEQEMRWHQGQAALLAQRLDSGQPCPVCGSREHPAPATPSQALVTQAEMKQARSAYEHARQAWVSAQQHAQGLEQQSHHLDERCQRLREQLGDSVSLESVNASLASVNREIDTCERTWKTAQAQAQTAHMALTQAQTTLTEATQRQTEAQHTLGTARTEWQAALQASPFRDEAAFTAARLEASEQQRLSESVARFQRELAKLEGQLEASEPLLEGKTPPDVAALETHAEAAKSHEAACRQTYQRLAARVDQLTSTQQRLAEARHAEAALEAQYQLWGTLSEVANGRTGHRISLQRFVLGVLLDDVLIQASERLVRMSRGRYQLVRREDPSKGNKASGLELDVADTYTGKNRPVATLSGGESFMAALSLALGLSDVVQAYAGGIQLDTLFIDEGFGSLDQDALDQAIAMLSELQMSGRTIGIISHVSELKEQMPVRIEVSASRHGSSVAVKGALG</sequence>
<comment type="caution">
    <text evidence="3">The sequence shown here is derived from an EMBL/GenBank/DDBJ whole genome shotgun (WGS) entry which is preliminary data.</text>
</comment>
<protein>
    <submittedName>
        <fullName evidence="3">SMC family ATPase</fullName>
    </submittedName>
</protein>
<accession>A0ABQ6XC14</accession>
<dbReference type="Gene3D" id="1.10.287.1490">
    <property type="match status" value="1"/>
</dbReference>
<dbReference type="Proteomes" id="UP000466130">
    <property type="component" value="Unassembled WGS sequence"/>
</dbReference>
<evidence type="ECO:0000256" key="1">
    <source>
        <dbReference type="SAM" id="Coils"/>
    </source>
</evidence>
<dbReference type="Pfam" id="PF13558">
    <property type="entry name" value="SbcC_Walker_B"/>
    <property type="match status" value="1"/>
</dbReference>
<dbReference type="InterPro" id="IPR027417">
    <property type="entry name" value="P-loop_NTPase"/>
</dbReference>
<dbReference type="Pfam" id="PF13476">
    <property type="entry name" value="AAA_23"/>
    <property type="match status" value="1"/>
</dbReference>
<dbReference type="Gene3D" id="3.40.50.300">
    <property type="entry name" value="P-loop containing nucleotide triphosphate hydrolases"/>
    <property type="match status" value="2"/>
</dbReference>
<keyword evidence="1" id="KW-0175">Coiled coil</keyword>
<feature type="coiled-coil region" evidence="1">
    <location>
        <begin position="483"/>
        <end position="530"/>
    </location>
</feature>
<dbReference type="RefSeq" id="WP_153842642.1">
    <property type="nucleotide sequence ID" value="NZ_CP048602.1"/>
</dbReference>